<feature type="transmembrane region" description="Helical" evidence="1">
    <location>
        <begin position="12"/>
        <end position="30"/>
    </location>
</feature>
<dbReference type="EMBL" id="BMDD01000005">
    <property type="protein sequence ID" value="GGH84742.1"/>
    <property type="molecule type" value="Genomic_DNA"/>
</dbReference>
<reference evidence="3" key="1">
    <citation type="journal article" date="2019" name="Int. J. Syst. Evol. Microbiol.">
        <title>The Global Catalogue of Microorganisms (GCM) 10K type strain sequencing project: providing services to taxonomists for standard genome sequencing and annotation.</title>
        <authorList>
            <consortium name="The Broad Institute Genomics Platform"/>
            <consortium name="The Broad Institute Genome Sequencing Center for Infectious Disease"/>
            <person name="Wu L."/>
            <person name="Ma J."/>
        </authorList>
    </citation>
    <scope>NUCLEOTIDE SEQUENCE [LARGE SCALE GENOMIC DNA]</scope>
    <source>
        <strain evidence="3">CCM 8702</strain>
    </source>
</reference>
<feature type="transmembrane region" description="Helical" evidence="1">
    <location>
        <begin position="107"/>
        <end position="131"/>
    </location>
</feature>
<evidence type="ECO:0000313" key="2">
    <source>
        <dbReference type="EMBL" id="GGH84742.1"/>
    </source>
</evidence>
<feature type="transmembrane region" description="Helical" evidence="1">
    <location>
        <begin position="75"/>
        <end position="101"/>
    </location>
</feature>
<feature type="transmembrane region" description="Helical" evidence="1">
    <location>
        <begin position="204"/>
        <end position="222"/>
    </location>
</feature>
<dbReference type="RefSeq" id="WP_172241498.1">
    <property type="nucleotide sequence ID" value="NZ_BMDD01000005.1"/>
</dbReference>
<accession>A0ABQ2A3N7</accession>
<feature type="transmembrane region" description="Helical" evidence="1">
    <location>
        <begin position="42"/>
        <end position="63"/>
    </location>
</feature>
<sequence length="299" mass="35467">MKEYYYEKFKWFSLIFSIVLSCMITVTTFNPSEYLDNEYVRGSLICSFMVFIFVIAFFVFKYLVVYPSTSVRFRFFNVIIDLGLIYFSFSLISINSIQFHINWIEDIGYTFLLIEFFGMLLFSLIFLYYNFFMVMNKLHPKKNKSHINSNRLIKMFICFSVFTVLLVSLFTYYGMMFDGIIGDKLLQFIDEQKDEVDPGFWERFYFHFVIYMGLGSSDLIAVDPIMKIIVVLELMVSFINTTLFLVIILDKNINFVPLPKSKNEKLFKQLFFVIFLIIVTTTILVYIFNHLKPAWASSM</sequence>
<keyword evidence="1" id="KW-1133">Transmembrane helix</keyword>
<feature type="transmembrane region" description="Helical" evidence="1">
    <location>
        <begin position="152"/>
        <end position="175"/>
    </location>
</feature>
<name>A0ABQ2A3N7_9BACL</name>
<dbReference type="PROSITE" id="PS51257">
    <property type="entry name" value="PROKAR_LIPOPROTEIN"/>
    <property type="match status" value="1"/>
</dbReference>
<feature type="transmembrane region" description="Helical" evidence="1">
    <location>
        <begin position="269"/>
        <end position="289"/>
    </location>
</feature>
<dbReference type="Proteomes" id="UP000605427">
    <property type="component" value="Unassembled WGS sequence"/>
</dbReference>
<keyword evidence="1" id="KW-0812">Transmembrane</keyword>
<comment type="caution">
    <text evidence="2">The sequence shown here is derived from an EMBL/GenBank/DDBJ whole genome shotgun (WGS) entry which is preliminary data.</text>
</comment>
<evidence type="ECO:0000256" key="1">
    <source>
        <dbReference type="SAM" id="Phobius"/>
    </source>
</evidence>
<organism evidence="2 3">
    <name type="scientific">Saccharibacillus endophyticus</name>
    <dbReference type="NCBI Taxonomy" id="2060666"/>
    <lineage>
        <taxon>Bacteria</taxon>
        <taxon>Bacillati</taxon>
        <taxon>Bacillota</taxon>
        <taxon>Bacilli</taxon>
        <taxon>Bacillales</taxon>
        <taxon>Paenibacillaceae</taxon>
        <taxon>Saccharibacillus</taxon>
    </lineage>
</organism>
<feature type="transmembrane region" description="Helical" evidence="1">
    <location>
        <begin position="229"/>
        <end position="249"/>
    </location>
</feature>
<protein>
    <recommendedName>
        <fullName evidence="4">Ion transport domain-containing protein</fullName>
    </recommendedName>
</protein>
<evidence type="ECO:0008006" key="4">
    <source>
        <dbReference type="Google" id="ProtNLM"/>
    </source>
</evidence>
<gene>
    <name evidence="2" type="ORF">GCM10007362_40520</name>
</gene>
<keyword evidence="3" id="KW-1185">Reference proteome</keyword>
<keyword evidence="1" id="KW-0472">Membrane</keyword>
<evidence type="ECO:0000313" key="3">
    <source>
        <dbReference type="Proteomes" id="UP000605427"/>
    </source>
</evidence>
<proteinExistence type="predicted"/>